<evidence type="ECO:0000256" key="9">
    <source>
        <dbReference type="RuleBase" id="RU363036"/>
    </source>
</evidence>
<keyword evidence="2 8" id="KW-0436">Ligase</keyword>
<dbReference type="AlphaFoldDB" id="A0A420ZCR8"/>
<dbReference type="EC" id="6.1.1.2" evidence="8"/>
<feature type="binding site" evidence="8">
    <location>
        <begin position="196"/>
        <end position="200"/>
    </location>
    <ligand>
        <name>ATP</name>
        <dbReference type="ChEBI" id="CHEBI:30616"/>
    </ligand>
</feature>
<keyword evidence="3 8" id="KW-0547">Nucleotide-binding</keyword>
<dbReference type="InterPro" id="IPR024109">
    <property type="entry name" value="Trp-tRNA-ligase_bac-type"/>
</dbReference>
<proteinExistence type="inferred from homology"/>
<evidence type="ECO:0000256" key="4">
    <source>
        <dbReference type="ARBA" id="ARBA00022840"/>
    </source>
</evidence>
<dbReference type="GO" id="GO:0004830">
    <property type="term" value="F:tryptophan-tRNA ligase activity"/>
    <property type="evidence" value="ECO:0007669"/>
    <property type="project" value="UniProtKB-UniRule"/>
</dbReference>
<comment type="similarity">
    <text evidence="1 8 9">Belongs to the class-I aminoacyl-tRNA synthetase family.</text>
</comment>
<protein>
    <recommendedName>
        <fullName evidence="8">Tryptophan--tRNA ligase</fullName>
        <ecNumber evidence="8">6.1.1.2</ecNumber>
    </recommendedName>
    <alternativeName>
        <fullName evidence="8">Tryptophanyl-tRNA synthetase</fullName>
        <shortName evidence="8">TrpRS</shortName>
    </alternativeName>
</protein>
<comment type="caution">
    <text evidence="10">The sequence shown here is derived from an EMBL/GenBank/DDBJ whole genome shotgun (WGS) entry which is preliminary data.</text>
</comment>
<feature type="binding site" evidence="8">
    <location>
        <position position="136"/>
    </location>
    <ligand>
        <name>L-tryptophan</name>
        <dbReference type="ChEBI" id="CHEBI:57912"/>
    </ligand>
</feature>
<comment type="function">
    <text evidence="8">Catalyzes the attachment of tryptophan to tRNA(Trp).</text>
</comment>
<comment type="subunit">
    <text evidence="8">Homodimer.</text>
</comment>
<name>A0A420ZCR8_UNCK3</name>
<comment type="subcellular location">
    <subcellularLocation>
        <location evidence="8">Cytoplasm</location>
    </subcellularLocation>
</comment>
<dbReference type="InterPro" id="IPR001412">
    <property type="entry name" value="aa-tRNA-synth_I_CS"/>
</dbReference>
<gene>
    <name evidence="8 10" type="primary">trpS</name>
    <name evidence="10" type="ORF">DRH29_02485</name>
</gene>
<comment type="catalytic activity">
    <reaction evidence="7 8">
        <text>tRNA(Trp) + L-tryptophan + ATP = L-tryptophyl-tRNA(Trp) + AMP + diphosphate + H(+)</text>
        <dbReference type="Rhea" id="RHEA:24080"/>
        <dbReference type="Rhea" id="RHEA-COMP:9671"/>
        <dbReference type="Rhea" id="RHEA-COMP:9705"/>
        <dbReference type="ChEBI" id="CHEBI:15378"/>
        <dbReference type="ChEBI" id="CHEBI:30616"/>
        <dbReference type="ChEBI" id="CHEBI:33019"/>
        <dbReference type="ChEBI" id="CHEBI:57912"/>
        <dbReference type="ChEBI" id="CHEBI:78442"/>
        <dbReference type="ChEBI" id="CHEBI:78535"/>
        <dbReference type="ChEBI" id="CHEBI:456215"/>
        <dbReference type="EC" id="6.1.1.2"/>
    </reaction>
</comment>
<evidence type="ECO:0000256" key="6">
    <source>
        <dbReference type="ARBA" id="ARBA00023146"/>
    </source>
</evidence>
<evidence type="ECO:0000256" key="1">
    <source>
        <dbReference type="ARBA" id="ARBA00005594"/>
    </source>
</evidence>
<dbReference type="PROSITE" id="PS00178">
    <property type="entry name" value="AA_TRNA_LIGASE_I"/>
    <property type="match status" value="1"/>
</dbReference>
<evidence type="ECO:0000313" key="11">
    <source>
        <dbReference type="Proteomes" id="UP000281261"/>
    </source>
</evidence>
<dbReference type="InterPro" id="IPR050203">
    <property type="entry name" value="Trp-tRNA_synthetase"/>
</dbReference>
<dbReference type="EMBL" id="QMNG01000007">
    <property type="protein sequence ID" value="RLC37266.1"/>
    <property type="molecule type" value="Genomic_DNA"/>
</dbReference>
<sequence>MRKPVSFSGIQPSGVLHIGNYLGAITQWVESQNKHQNIFCVVDLHAITVPQNPKILKEKIYEIAAIYLAAGIDPKESIIFVQSQVPAHSELAWILNTISKMGELSRMTQFKDKTNKIKKESIPAGLFTYPTLMAADILLYNANLVPVGEDQKQHVELTRVLAQRFNHRFGKTFVVPEPVIRTSGARIMGLDNPEDKMSKSAASPANYIALTDKPEVIRKKIMRAVTDSGTKIKFDKKRKGLYNLLTIYKLFSGKTEAQIEKRFKGKGYSDFKKELADLIIKKLAPVQKKITHYMKNKKLLDRILADGAKRAEKIANPTLKEVKQKIGLIV</sequence>
<keyword evidence="4 8" id="KW-0067">ATP-binding</keyword>
<feature type="short sequence motif" description="'KMSKS' region" evidence="8">
    <location>
        <begin position="196"/>
        <end position="200"/>
    </location>
</feature>
<evidence type="ECO:0000256" key="2">
    <source>
        <dbReference type="ARBA" id="ARBA00022598"/>
    </source>
</evidence>
<dbReference type="HAMAP" id="MF_00140_B">
    <property type="entry name" value="Trp_tRNA_synth_B"/>
    <property type="match status" value="1"/>
</dbReference>
<keyword evidence="6 8" id="KW-0030">Aminoacyl-tRNA synthetase</keyword>
<dbReference type="PANTHER" id="PTHR43766">
    <property type="entry name" value="TRYPTOPHAN--TRNA LIGASE, MITOCHONDRIAL"/>
    <property type="match status" value="1"/>
</dbReference>
<dbReference type="PRINTS" id="PR01039">
    <property type="entry name" value="TRNASYNTHTRP"/>
</dbReference>
<dbReference type="GO" id="GO:0005829">
    <property type="term" value="C:cytosol"/>
    <property type="evidence" value="ECO:0007669"/>
    <property type="project" value="TreeGrafter"/>
</dbReference>
<evidence type="ECO:0000256" key="5">
    <source>
        <dbReference type="ARBA" id="ARBA00022917"/>
    </source>
</evidence>
<dbReference type="Gene3D" id="3.40.50.620">
    <property type="entry name" value="HUPs"/>
    <property type="match status" value="1"/>
</dbReference>
<dbReference type="FunFam" id="1.10.240.10:FF:000002">
    <property type="entry name" value="Tryptophan--tRNA ligase"/>
    <property type="match status" value="1"/>
</dbReference>
<feature type="short sequence motif" description="'HIGH' region" evidence="8">
    <location>
        <begin position="12"/>
        <end position="20"/>
    </location>
</feature>
<feature type="binding site" evidence="8">
    <location>
        <begin position="19"/>
        <end position="20"/>
    </location>
    <ligand>
        <name>ATP</name>
        <dbReference type="ChEBI" id="CHEBI:30616"/>
    </ligand>
</feature>
<dbReference type="GO" id="GO:0005524">
    <property type="term" value="F:ATP binding"/>
    <property type="evidence" value="ECO:0007669"/>
    <property type="project" value="UniProtKB-UniRule"/>
</dbReference>
<feature type="binding site" evidence="8">
    <location>
        <position position="187"/>
    </location>
    <ligand>
        <name>ATP</name>
        <dbReference type="ChEBI" id="CHEBI:30616"/>
    </ligand>
</feature>
<reference evidence="10 11" key="1">
    <citation type="submission" date="2018-06" db="EMBL/GenBank/DDBJ databases">
        <title>Extensive metabolic versatility and redundancy in microbially diverse, dynamic hydrothermal sediments.</title>
        <authorList>
            <person name="Dombrowski N."/>
            <person name="Teske A."/>
            <person name="Baker B.J."/>
        </authorList>
    </citation>
    <scope>NUCLEOTIDE SEQUENCE [LARGE SCALE GENOMIC DNA]</scope>
    <source>
        <strain evidence="10">B79_G16</strain>
    </source>
</reference>
<evidence type="ECO:0000256" key="3">
    <source>
        <dbReference type="ARBA" id="ARBA00022741"/>
    </source>
</evidence>
<dbReference type="Pfam" id="PF00579">
    <property type="entry name" value="tRNA-synt_1b"/>
    <property type="match status" value="1"/>
</dbReference>
<evidence type="ECO:0000313" key="10">
    <source>
        <dbReference type="EMBL" id="RLC37266.1"/>
    </source>
</evidence>
<evidence type="ECO:0000256" key="7">
    <source>
        <dbReference type="ARBA" id="ARBA00049929"/>
    </source>
</evidence>
<dbReference type="PANTHER" id="PTHR43766:SF1">
    <property type="entry name" value="TRYPTOPHAN--TRNA LIGASE, MITOCHONDRIAL"/>
    <property type="match status" value="1"/>
</dbReference>
<keyword evidence="8" id="KW-0963">Cytoplasm</keyword>
<dbReference type="GO" id="GO:0006436">
    <property type="term" value="P:tryptophanyl-tRNA aminoacylation"/>
    <property type="evidence" value="ECO:0007669"/>
    <property type="project" value="UniProtKB-UniRule"/>
</dbReference>
<dbReference type="Proteomes" id="UP000281261">
    <property type="component" value="Unassembled WGS sequence"/>
</dbReference>
<evidence type="ECO:0000256" key="8">
    <source>
        <dbReference type="HAMAP-Rule" id="MF_00140"/>
    </source>
</evidence>
<feature type="binding site" evidence="8">
    <location>
        <begin position="11"/>
        <end position="13"/>
    </location>
    <ligand>
        <name>ATP</name>
        <dbReference type="ChEBI" id="CHEBI:30616"/>
    </ligand>
</feature>
<dbReference type="InterPro" id="IPR002305">
    <property type="entry name" value="aa-tRNA-synth_Ic"/>
</dbReference>
<accession>A0A420ZCR8</accession>
<dbReference type="SUPFAM" id="SSF52374">
    <property type="entry name" value="Nucleotidylyl transferase"/>
    <property type="match status" value="1"/>
</dbReference>
<keyword evidence="5 8" id="KW-0648">Protein biosynthesis</keyword>
<dbReference type="InterPro" id="IPR014729">
    <property type="entry name" value="Rossmann-like_a/b/a_fold"/>
</dbReference>
<dbReference type="NCBIfam" id="TIGR00233">
    <property type="entry name" value="trpS"/>
    <property type="match status" value="1"/>
</dbReference>
<feature type="binding site" evidence="8">
    <location>
        <begin position="148"/>
        <end position="150"/>
    </location>
    <ligand>
        <name>ATP</name>
        <dbReference type="ChEBI" id="CHEBI:30616"/>
    </ligand>
</feature>
<organism evidence="10 11">
    <name type="scientific">candidate division Kazan bacterium</name>
    <dbReference type="NCBI Taxonomy" id="2202143"/>
    <lineage>
        <taxon>Bacteria</taxon>
        <taxon>Bacteria division Kazan-3B-28</taxon>
    </lineage>
</organism>
<dbReference type="CDD" id="cd00806">
    <property type="entry name" value="TrpRS_core"/>
    <property type="match status" value="1"/>
</dbReference>
<dbReference type="Gene3D" id="1.10.240.10">
    <property type="entry name" value="Tyrosyl-Transfer RNA Synthetase"/>
    <property type="match status" value="1"/>
</dbReference>
<dbReference type="InterPro" id="IPR002306">
    <property type="entry name" value="Trp-tRNA-ligase"/>
</dbReference>